<sequence length="842" mass="91006">MPPRTRGGRAAPAGSAAPGRQSTRIAAQMEAAQQAAGQPAPEETAPEPEPVITAAAAAAAAADDDTAHDTDASLNASPGDNDDDNNVDDDAAPESSVPPPSSTKGGRGTGRAPGEQYARRGTRRALRETMAASVYSIPSSGAPASLPPTQPDAREGPLTPHQVNPAVTYDHPDAGTPILTPRTRDAKVNLMNKFVDRLYSASTDMLTHLALEGPERDEPWKDELQTHKDVLENYYKVYNEKSDDFIDIVFVSDKTKAEESPLWSRMTKAVATANLAKLLSSIQELEDDPNLVLERLPRLEKIDGHFPVAFVPGGSKDLDAAVPDDDILKQAFHIRTQRYIETLRGVQNVVPLRLFARVFLDVNLEGVDDDSISGYIEGAPLRAFPGFDISNDNAQKYRDAIDGFRAMILEMDTTAIISNLDQDYPFQIFLDELKDWIKSFEAKISAPTQPRSLNGDGSYSVEEQLQQDMRAAHIGKFSRAGLERIRHHMRNASSGEQPFDLSENRASPAPSSANFSLASTDNFAAQRARDLSQAAIRGNDGSMYAAAAADATRRVRKRGRKSGPEEDPASKRARAADAAAMPPPPPRQNAGGAIPLSSAMPEPIPGLIDVVAMSRASQLISKANRKPSQPKQRRPWTAHDTQQLVRAVNVYKAKWSTIERAIKEDHIPFNVPERDQQGLRDKARLVKVDILKTDSHLPPGFDLVVLGRKEKDMVIAAGRNPERREEDNDPDQGPPRNTLYDPAAHQRQAANEAPVPQDYQSVAADAVDDANLRALQEAQMQPEAPFGGGAPTAPMLAQEGIGGTAPSEVLGDYESQHPLSDPNGAIIDGALSEAGPSNAVNA</sequence>
<reference evidence="2 3" key="1">
    <citation type="submission" date="2024-03" db="EMBL/GenBank/DDBJ databases">
        <title>A high-quality draft genome sequence of Diaporthe vaccinii, a causative agent of upright dieback and viscid rot disease in cranberry plants.</title>
        <authorList>
            <person name="Sarrasin M."/>
            <person name="Lang B.F."/>
            <person name="Burger G."/>
        </authorList>
    </citation>
    <scope>NUCLEOTIDE SEQUENCE [LARGE SCALE GENOMIC DNA]</scope>
    <source>
        <strain evidence="2 3">IS7</strain>
    </source>
</reference>
<dbReference type="EMBL" id="JBAWTH010000186">
    <property type="protein sequence ID" value="KAL2273445.1"/>
    <property type="molecule type" value="Genomic_DNA"/>
</dbReference>
<feature type="compositionally biased region" description="Polar residues" evidence="1">
    <location>
        <begin position="621"/>
        <end position="630"/>
    </location>
</feature>
<dbReference type="Gene3D" id="1.10.10.60">
    <property type="entry name" value="Homeodomain-like"/>
    <property type="match status" value="1"/>
</dbReference>
<feature type="compositionally biased region" description="Low complexity" evidence="1">
    <location>
        <begin position="1"/>
        <end position="43"/>
    </location>
</feature>
<feature type="region of interest" description="Disordered" evidence="1">
    <location>
        <begin position="621"/>
        <end position="640"/>
    </location>
</feature>
<name>A0ABR4DSV6_9PEZI</name>
<feature type="region of interest" description="Disordered" evidence="1">
    <location>
        <begin position="782"/>
        <end position="842"/>
    </location>
</feature>
<proteinExistence type="predicted"/>
<feature type="compositionally biased region" description="Acidic residues" evidence="1">
    <location>
        <begin position="80"/>
        <end position="92"/>
    </location>
</feature>
<feature type="region of interest" description="Disordered" evidence="1">
    <location>
        <begin position="716"/>
        <end position="756"/>
    </location>
</feature>
<feature type="region of interest" description="Disordered" evidence="1">
    <location>
        <begin position="492"/>
        <end position="514"/>
    </location>
</feature>
<evidence type="ECO:0008006" key="4">
    <source>
        <dbReference type="Google" id="ProtNLM"/>
    </source>
</evidence>
<feature type="region of interest" description="Disordered" evidence="1">
    <location>
        <begin position="1"/>
        <end position="124"/>
    </location>
</feature>
<keyword evidence="3" id="KW-1185">Reference proteome</keyword>
<organism evidence="2 3">
    <name type="scientific">Diaporthe vaccinii</name>
    <dbReference type="NCBI Taxonomy" id="105482"/>
    <lineage>
        <taxon>Eukaryota</taxon>
        <taxon>Fungi</taxon>
        <taxon>Dikarya</taxon>
        <taxon>Ascomycota</taxon>
        <taxon>Pezizomycotina</taxon>
        <taxon>Sordariomycetes</taxon>
        <taxon>Sordariomycetidae</taxon>
        <taxon>Diaporthales</taxon>
        <taxon>Diaporthaceae</taxon>
        <taxon>Diaporthe</taxon>
        <taxon>Diaporthe eres species complex</taxon>
    </lineage>
</organism>
<evidence type="ECO:0000313" key="2">
    <source>
        <dbReference type="EMBL" id="KAL2273445.1"/>
    </source>
</evidence>
<protein>
    <recommendedName>
        <fullName evidence="4">Myb-like domain-containing protein</fullName>
    </recommendedName>
</protein>
<accession>A0ABR4DSV6</accession>
<dbReference type="Proteomes" id="UP001600888">
    <property type="component" value="Unassembled WGS sequence"/>
</dbReference>
<feature type="region of interest" description="Disordered" evidence="1">
    <location>
        <begin position="547"/>
        <end position="590"/>
    </location>
</feature>
<gene>
    <name evidence="2" type="ORF">FJTKL_04511</name>
</gene>
<evidence type="ECO:0000313" key="3">
    <source>
        <dbReference type="Proteomes" id="UP001600888"/>
    </source>
</evidence>
<comment type="caution">
    <text evidence="2">The sequence shown here is derived from an EMBL/GenBank/DDBJ whole genome shotgun (WGS) entry which is preliminary data.</text>
</comment>
<feature type="compositionally biased region" description="Low complexity" evidence="1">
    <location>
        <begin position="50"/>
        <end position="61"/>
    </location>
</feature>
<evidence type="ECO:0000256" key="1">
    <source>
        <dbReference type="SAM" id="MobiDB-lite"/>
    </source>
</evidence>